<dbReference type="Pfam" id="PF00583">
    <property type="entry name" value="Acetyltransf_1"/>
    <property type="match status" value="1"/>
</dbReference>
<feature type="domain" description="N-acetyltransferase" evidence="1">
    <location>
        <begin position="4"/>
        <end position="155"/>
    </location>
</feature>
<sequence length="155" mass="17871">MDSVIIREFRHTIEDARQLKEIDQLTFRDCPYNEMEIIEIAKDPRNTIWVAEIDGRIVGFISLLQVQTLHYKGLWVDLIAVVPSYQNMGIAGKLLTYGKRFAGILDVDFVSGLVAANNPGSQKAFKKSGFQPLEKDFHLFIFDRRQEHDAKMERI</sequence>
<dbReference type="GO" id="GO:0016747">
    <property type="term" value="F:acyltransferase activity, transferring groups other than amino-acyl groups"/>
    <property type="evidence" value="ECO:0007669"/>
    <property type="project" value="InterPro"/>
</dbReference>
<evidence type="ECO:0000313" key="3">
    <source>
        <dbReference type="Proteomes" id="UP000070456"/>
    </source>
</evidence>
<comment type="caution">
    <text evidence="2">The sequence shown here is derived from an EMBL/GenBank/DDBJ whole genome shotgun (WGS) entry which is preliminary data.</text>
</comment>
<dbReference type="PROSITE" id="PS51186">
    <property type="entry name" value="GNAT"/>
    <property type="match status" value="1"/>
</dbReference>
<name>A0A140L0P7_9FIRM</name>
<protein>
    <recommendedName>
        <fullName evidence="1">N-acetyltransferase domain-containing protein</fullName>
    </recommendedName>
</protein>
<evidence type="ECO:0000313" key="2">
    <source>
        <dbReference type="EMBL" id="KXG74122.1"/>
    </source>
</evidence>
<dbReference type="SUPFAM" id="SSF55729">
    <property type="entry name" value="Acyl-CoA N-acyltransferases (Nat)"/>
    <property type="match status" value="1"/>
</dbReference>
<dbReference type="InterPro" id="IPR000182">
    <property type="entry name" value="GNAT_dom"/>
</dbReference>
<accession>A0A140L0P7</accession>
<reference evidence="2 3" key="1">
    <citation type="submission" date="2015-12" db="EMBL/GenBank/DDBJ databases">
        <title>Draft genome sequence of the thermoanaerobe Thermotalea metallivorans, an isolate from the runoff channel of the Great Artesian Basin, Australia.</title>
        <authorList>
            <person name="Patel B.K."/>
        </authorList>
    </citation>
    <scope>NUCLEOTIDE SEQUENCE [LARGE SCALE GENOMIC DNA]</scope>
    <source>
        <strain evidence="2 3">B2-1</strain>
    </source>
</reference>
<dbReference type="EMBL" id="LOEE01000064">
    <property type="protein sequence ID" value="KXG74122.1"/>
    <property type="molecule type" value="Genomic_DNA"/>
</dbReference>
<dbReference type="Gene3D" id="3.40.630.30">
    <property type="match status" value="1"/>
</dbReference>
<gene>
    <name evidence="2" type="ORF">AN619_26370</name>
</gene>
<keyword evidence="3" id="KW-1185">Reference proteome</keyword>
<organism evidence="2 3">
    <name type="scientific">Thermotalea metallivorans</name>
    <dbReference type="NCBI Taxonomy" id="520762"/>
    <lineage>
        <taxon>Bacteria</taxon>
        <taxon>Bacillati</taxon>
        <taxon>Bacillota</taxon>
        <taxon>Clostridia</taxon>
        <taxon>Peptostreptococcales</taxon>
        <taxon>Thermotaleaceae</taxon>
        <taxon>Thermotalea</taxon>
    </lineage>
</organism>
<evidence type="ECO:0000259" key="1">
    <source>
        <dbReference type="PROSITE" id="PS51186"/>
    </source>
</evidence>
<dbReference type="CDD" id="cd04301">
    <property type="entry name" value="NAT_SF"/>
    <property type="match status" value="1"/>
</dbReference>
<proteinExistence type="predicted"/>
<dbReference type="STRING" id="520762.AN619_26370"/>
<dbReference type="RefSeq" id="WP_068557659.1">
    <property type="nucleotide sequence ID" value="NZ_LOEE01000064.1"/>
</dbReference>
<dbReference type="OrthoDB" id="9800962at2"/>
<dbReference type="Proteomes" id="UP000070456">
    <property type="component" value="Unassembled WGS sequence"/>
</dbReference>
<dbReference type="InterPro" id="IPR016181">
    <property type="entry name" value="Acyl_CoA_acyltransferase"/>
</dbReference>
<dbReference type="AlphaFoldDB" id="A0A140L0P7"/>